<dbReference type="PANTHER" id="PTHR12434">
    <property type="entry name" value="MEDIATOR OF RNA POLYMERASE II TRANSCRIPTION SUBUNIT 22"/>
    <property type="match status" value="1"/>
</dbReference>
<dbReference type="PANTHER" id="PTHR12434:SF6">
    <property type="entry name" value="MEDIATOR OF RNA POLYMERASE II TRANSCRIPTION SUBUNIT 22"/>
    <property type="match status" value="1"/>
</dbReference>
<dbReference type="GO" id="GO:0003712">
    <property type="term" value="F:transcription coregulator activity"/>
    <property type="evidence" value="ECO:0007669"/>
    <property type="project" value="InterPro"/>
</dbReference>
<evidence type="ECO:0000256" key="3">
    <source>
        <dbReference type="ARBA" id="ARBA00023163"/>
    </source>
</evidence>
<reference evidence="5" key="1">
    <citation type="submission" date="2019-10" db="EMBL/GenBank/DDBJ databases">
        <authorList>
            <person name="Zhang R."/>
            <person name="Pan Y."/>
            <person name="Wang J."/>
            <person name="Ma R."/>
            <person name="Yu S."/>
        </authorList>
    </citation>
    <scope>NUCLEOTIDE SEQUENCE</scope>
    <source>
        <strain evidence="5">LA-IB0</strain>
        <tissue evidence="5">Leaf</tissue>
    </source>
</reference>
<accession>A0AAV6WA52</accession>
<evidence type="ECO:0000256" key="1">
    <source>
        <dbReference type="ARBA" id="ARBA00004123"/>
    </source>
</evidence>
<proteinExistence type="predicted"/>
<dbReference type="AlphaFoldDB" id="A0AAV6WA52"/>
<name>A0AAV6WA52_9LAMI</name>
<evidence type="ECO:0000313" key="5">
    <source>
        <dbReference type="EMBL" id="KAG8367573.1"/>
    </source>
</evidence>
<dbReference type="GO" id="GO:0006357">
    <property type="term" value="P:regulation of transcription by RNA polymerase II"/>
    <property type="evidence" value="ECO:0007669"/>
    <property type="project" value="InterPro"/>
</dbReference>
<comment type="subcellular location">
    <subcellularLocation>
        <location evidence="1">Nucleus</location>
    </subcellularLocation>
</comment>
<evidence type="ECO:0000256" key="4">
    <source>
        <dbReference type="ARBA" id="ARBA00023242"/>
    </source>
</evidence>
<dbReference type="InterPro" id="IPR009332">
    <property type="entry name" value="Med22"/>
</dbReference>
<dbReference type="EMBL" id="WHWC01000016">
    <property type="protein sequence ID" value="KAG8367573.1"/>
    <property type="molecule type" value="Genomic_DNA"/>
</dbReference>
<protein>
    <submittedName>
        <fullName evidence="5">Uncharacterized protein</fullName>
    </submittedName>
</protein>
<gene>
    <name evidence="5" type="ORF">BUALT_Bualt16G0085900</name>
</gene>
<dbReference type="GO" id="GO:0016592">
    <property type="term" value="C:mediator complex"/>
    <property type="evidence" value="ECO:0007669"/>
    <property type="project" value="InterPro"/>
</dbReference>
<keyword evidence="6" id="KW-1185">Reference proteome</keyword>
<organism evidence="5 6">
    <name type="scientific">Buddleja alternifolia</name>
    <dbReference type="NCBI Taxonomy" id="168488"/>
    <lineage>
        <taxon>Eukaryota</taxon>
        <taxon>Viridiplantae</taxon>
        <taxon>Streptophyta</taxon>
        <taxon>Embryophyta</taxon>
        <taxon>Tracheophyta</taxon>
        <taxon>Spermatophyta</taxon>
        <taxon>Magnoliopsida</taxon>
        <taxon>eudicotyledons</taxon>
        <taxon>Gunneridae</taxon>
        <taxon>Pentapetalae</taxon>
        <taxon>asterids</taxon>
        <taxon>lamiids</taxon>
        <taxon>Lamiales</taxon>
        <taxon>Scrophulariaceae</taxon>
        <taxon>Buddlejeae</taxon>
        <taxon>Buddleja</taxon>
    </lineage>
</organism>
<keyword evidence="2" id="KW-0805">Transcription regulation</keyword>
<keyword evidence="3" id="KW-0804">Transcription</keyword>
<dbReference type="Proteomes" id="UP000826271">
    <property type="component" value="Unassembled WGS sequence"/>
</dbReference>
<evidence type="ECO:0000313" key="6">
    <source>
        <dbReference type="Proteomes" id="UP000826271"/>
    </source>
</evidence>
<comment type="caution">
    <text evidence="5">The sequence shown here is derived from an EMBL/GenBank/DDBJ whole genome shotgun (WGS) entry which is preliminary data.</text>
</comment>
<keyword evidence="4" id="KW-0539">Nucleus</keyword>
<evidence type="ECO:0000256" key="2">
    <source>
        <dbReference type="ARBA" id="ARBA00023015"/>
    </source>
</evidence>
<sequence>MKTMEVTGSAAESLLKLVSELKQTAMGFAALNDHVDQRIEEFSRIGRKYEWDIGQNGKRGSCYSQDLEPHYYSSALRTSIHHDPKNNMYVETFLRLISLCITNCNFLVDISQFESSVLASLSSSHTMNHDLERIHMSLGRRSVAS</sequence>